<keyword evidence="7" id="KW-0411">Iron-sulfur</keyword>
<feature type="domain" description="B12-binding" evidence="8">
    <location>
        <begin position="1"/>
        <end position="162"/>
    </location>
</feature>
<evidence type="ECO:0000259" key="8">
    <source>
        <dbReference type="PROSITE" id="PS51332"/>
    </source>
</evidence>
<keyword evidence="4" id="KW-0949">S-adenosyl-L-methionine</keyword>
<dbReference type="GO" id="GO:0046872">
    <property type="term" value="F:metal ion binding"/>
    <property type="evidence" value="ECO:0007669"/>
    <property type="project" value="UniProtKB-KW"/>
</dbReference>
<dbReference type="InterPro" id="IPR058240">
    <property type="entry name" value="rSAM_sf"/>
</dbReference>
<dbReference type="SFLD" id="SFLDG01082">
    <property type="entry name" value="B12-binding_domain_containing"/>
    <property type="match status" value="1"/>
</dbReference>
<dbReference type="InterPro" id="IPR006158">
    <property type="entry name" value="Cobalamin-bd"/>
</dbReference>
<evidence type="ECO:0000256" key="7">
    <source>
        <dbReference type="ARBA" id="ARBA00023014"/>
    </source>
</evidence>
<sequence length="483" mass="56454">MKILLVWPNKDSFGFKPIGISLLSAIAKSVGWDVKLFDTTEIDFGFTSGHKQGEDIKLFKPVDLPKKKNLDLNLEFARVLEEYQPDCIGISVLSDEHRIAGQISSVARTLYPDIPIIWGGKYPTLKPDYTLDNYDADFICVGEGLGAFREFLENFDGDLYNIRNIWSQHSRTDIRKLDPNLDKLPYLDWFIFNEKQFLKPFDGKIYRGGDHMLNWGCPHHCSYCINDYYHKLYNNKYTVRRYGIDRIIEELKYLKDRWKLEFFKFHDEDFLLRPNLKELSEAYKEIGLPFVIMTNAKSVTENKVKLLKDMNCVSVSMGIETGDPELRRTLLKRVDKDEDIIRAFSLFNEYGIRTVSFTMLGIPFETRETYEKTIDLNRRAGAQFPDFGFFYPFEGTELRDVSIREGFFSDNGVYERNKPALHFKNLSESELIEMGNAFVLHVKLPESYEPMIRRSETRDNEGDRLRKELIEIYDGYFNSNCSS</sequence>
<dbReference type="Pfam" id="PF02310">
    <property type="entry name" value="B12-binding"/>
    <property type="match status" value="1"/>
</dbReference>
<dbReference type="SUPFAM" id="SSF52242">
    <property type="entry name" value="Cobalamin (vitamin B12)-binding domain"/>
    <property type="match status" value="1"/>
</dbReference>
<dbReference type="PANTHER" id="PTHR43409:SF7">
    <property type="entry name" value="BLL1977 PROTEIN"/>
    <property type="match status" value="1"/>
</dbReference>
<dbReference type="PROSITE" id="PS51918">
    <property type="entry name" value="RADICAL_SAM"/>
    <property type="match status" value="1"/>
</dbReference>
<feature type="domain" description="Radical SAM core" evidence="9">
    <location>
        <begin position="201"/>
        <end position="437"/>
    </location>
</feature>
<dbReference type="Gene3D" id="3.20.20.70">
    <property type="entry name" value="Aldolase class I"/>
    <property type="match status" value="1"/>
</dbReference>
<name>A0A6H1ZEX3_9ZZZZ</name>
<dbReference type="Pfam" id="PF04055">
    <property type="entry name" value="Radical_SAM"/>
    <property type="match status" value="1"/>
</dbReference>
<proteinExistence type="predicted"/>
<dbReference type="InterPro" id="IPR036724">
    <property type="entry name" value="Cobalamin-bd_sf"/>
</dbReference>
<dbReference type="InterPro" id="IPR013785">
    <property type="entry name" value="Aldolase_TIM"/>
</dbReference>
<dbReference type="EMBL" id="MT144001">
    <property type="protein sequence ID" value="QJA46012.1"/>
    <property type="molecule type" value="Genomic_DNA"/>
</dbReference>
<dbReference type="PROSITE" id="PS51332">
    <property type="entry name" value="B12_BINDING"/>
    <property type="match status" value="1"/>
</dbReference>
<dbReference type="SFLD" id="SFLDG01123">
    <property type="entry name" value="methyltransferase_(Class_B)"/>
    <property type="match status" value="1"/>
</dbReference>
<dbReference type="AlphaFoldDB" id="A0A6H1ZEX3"/>
<keyword evidence="5" id="KW-0479">Metal-binding</keyword>
<gene>
    <name evidence="10" type="ORF">TM448A00302_0020</name>
</gene>
<dbReference type="SUPFAM" id="SSF102114">
    <property type="entry name" value="Radical SAM enzymes"/>
    <property type="match status" value="1"/>
</dbReference>
<evidence type="ECO:0000256" key="5">
    <source>
        <dbReference type="ARBA" id="ARBA00022723"/>
    </source>
</evidence>
<accession>A0A6H1ZEX3</accession>
<dbReference type="SFLD" id="SFLDS00029">
    <property type="entry name" value="Radical_SAM"/>
    <property type="match status" value="1"/>
</dbReference>
<evidence type="ECO:0000256" key="3">
    <source>
        <dbReference type="ARBA" id="ARBA00022679"/>
    </source>
</evidence>
<dbReference type="InterPro" id="IPR051198">
    <property type="entry name" value="BchE-like"/>
</dbReference>
<evidence type="ECO:0000256" key="4">
    <source>
        <dbReference type="ARBA" id="ARBA00022691"/>
    </source>
</evidence>
<dbReference type="InterPro" id="IPR034466">
    <property type="entry name" value="Methyltransferase_Class_B"/>
</dbReference>
<evidence type="ECO:0000256" key="6">
    <source>
        <dbReference type="ARBA" id="ARBA00023004"/>
    </source>
</evidence>
<reference evidence="10" key="1">
    <citation type="submission" date="2020-03" db="EMBL/GenBank/DDBJ databases">
        <title>The deep terrestrial virosphere.</title>
        <authorList>
            <person name="Holmfeldt K."/>
            <person name="Nilsson E."/>
            <person name="Simone D."/>
            <person name="Lopez-Fernandez M."/>
            <person name="Wu X."/>
            <person name="de Brujin I."/>
            <person name="Lundin D."/>
            <person name="Andersson A."/>
            <person name="Bertilsson S."/>
            <person name="Dopson M."/>
        </authorList>
    </citation>
    <scope>NUCLEOTIDE SEQUENCE</scope>
    <source>
        <strain evidence="10">TM448A00302</strain>
    </source>
</reference>
<organism evidence="10">
    <name type="scientific">viral metagenome</name>
    <dbReference type="NCBI Taxonomy" id="1070528"/>
    <lineage>
        <taxon>unclassified sequences</taxon>
        <taxon>metagenomes</taxon>
        <taxon>organismal metagenomes</taxon>
    </lineage>
</organism>
<dbReference type="GO" id="GO:0003824">
    <property type="term" value="F:catalytic activity"/>
    <property type="evidence" value="ECO:0007669"/>
    <property type="project" value="InterPro"/>
</dbReference>
<dbReference type="GO" id="GO:0051539">
    <property type="term" value="F:4 iron, 4 sulfur cluster binding"/>
    <property type="evidence" value="ECO:0007669"/>
    <property type="project" value="UniProtKB-KW"/>
</dbReference>
<dbReference type="SMART" id="SM00729">
    <property type="entry name" value="Elp3"/>
    <property type="match status" value="1"/>
</dbReference>
<dbReference type="Gene3D" id="3.40.50.280">
    <property type="entry name" value="Cobalamin-binding domain"/>
    <property type="match status" value="1"/>
</dbReference>
<evidence type="ECO:0000313" key="10">
    <source>
        <dbReference type="EMBL" id="QJA46012.1"/>
    </source>
</evidence>
<comment type="cofactor">
    <cofactor evidence="1">
        <name>[4Fe-4S] cluster</name>
        <dbReference type="ChEBI" id="CHEBI:49883"/>
    </cofactor>
</comment>
<evidence type="ECO:0000259" key="9">
    <source>
        <dbReference type="PROSITE" id="PS51918"/>
    </source>
</evidence>
<keyword evidence="2" id="KW-0489">Methyltransferase</keyword>
<dbReference type="CDD" id="cd01335">
    <property type="entry name" value="Radical_SAM"/>
    <property type="match status" value="1"/>
</dbReference>
<keyword evidence="6" id="KW-0408">Iron</keyword>
<dbReference type="InterPro" id="IPR007197">
    <property type="entry name" value="rSAM"/>
</dbReference>
<evidence type="ECO:0000256" key="2">
    <source>
        <dbReference type="ARBA" id="ARBA00022603"/>
    </source>
</evidence>
<dbReference type="PANTHER" id="PTHR43409">
    <property type="entry name" value="ANAEROBIC MAGNESIUM-PROTOPORPHYRIN IX MONOMETHYL ESTER CYCLASE-RELATED"/>
    <property type="match status" value="1"/>
</dbReference>
<dbReference type="GO" id="GO:0031419">
    <property type="term" value="F:cobalamin binding"/>
    <property type="evidence" value="ECO:0007669"/>
    <property type="project" value="InterPro"/>
</dbReference>
<protein>
    <submittedName>
        <fullName evidence="10">Putative radical SAM superfamily protein</fullName>
    </submittedName>
</protein>
<keyword evidence="3" id="KW-0808">Transferase</keyword>
<evidence type="ECO:0000256" key="1">
    <source>
        <dbReference type="ARBA" id="ARBA00001966"/>
    </source>
</evidence>
<dbReference type="InterPro" id="IPR006638">
    <property type="entry name" value="Elp3/MiaA/NifB-like_rSAM"/>
</dbReference>